<dbReference type="AlphaFoldDB" id="A0A8J7K213"/>
<evidence type="ECO:0000256" key="7">
    <source>
        <dbReference type="ARBA" id="ARBA00023237"/>
    </source>
</evidence>
<comment type="function">
    <text evidence="8">Part of the outer membrane protein assembly complex, which is involved in assembly and insertion of beta-barrel proteins into the outer membrane.</text>
</comment>
<dbReference type="EMBL" id="JADFUA010000004">
    <property type="protein sequence ID" value="MBE9609397.1"/>
    <property type="molecule type" value="Genomic_DNA"/>
</dbReference>
<dbReference type="GO" id="GO:0051205">
    <property type="term" value="P:protein insertion into membrane"/>
    <property type="evidence" value="ECO:0007669"/>
    <property type="project" value="UniProtKB-UniRule"/>
</dbReference>
<accession>A0A8J7K213</accession>
<feature type="domain" description="POTRA" evidence="10">
    <location>
        <begin position="25"/>
        <end position="92"/>
    </location>
</feature>
<evidence type="ECO:0000256" key="5">
    <source>
        <dbReference type="ARBA" id="ARBA00022737"/>
    </source>
</evidence>
<evidence type="ECO:0000256" key="3">
    <source>
        <dbReference type="ARBA" id="ARBA00022692"/>
    </source>
</evidence>
<comment type="subunit">
    <text evidence="8">Part of the Bam complex.</text>
</comment>
<gene>
    <name evidence="8 11" type="primary">bamA</name>
    <name evidence="11" type="ORF">INR99_08540</name>
</gene>
<feature type="domain" description="POTRA" evidence="10">
    <location>
        <begin position="176"/>
        <end position="264"/>
    </location>
</feature>
<dbReference type="Pfam" id="PF01103">
    <property type="entry name" value="Omp85"/>
    <property type="match status" value="1"/>
</dbReference>
<evidence type="ECO:0000256" key="2">
    <source>
        <dbReference type="ARBA" id="ARBA00022452"/>
    </source>
</evidence>
<sequence precursor="true">MKFKPMFVLLMAALGTPAAYAFDAFTVSDIKVEGLQRTDPGTVFNYLPVRVGETFDEGKAKDSIKALFGTGFFNDVRIETDKDTIIITVEERPTVAQINVNGAKLLEKDQIKTALKGQNLAEGRIFQRDTLDAAVNELKQQYYARGRYSVIITPTVTKLDRNRVGIELDISEGDVARIKQINIVGNKAFSEGDLLDEMSQTTSGWMTWYSRSDQYSKQKMAADLEKLKSFYMDRGYLDFAIVSTQVALSDDKTEMFLTVNIKEGERYQVSGVKLAGDYLLPESEMLPLVAVKSGEIFSRTKVSQTVSQLSQKLGENGYAFANINPVPEVDKEKHTVAFTFFVDPGKKTYVRSINVSGNTLTKDEVIRRELRQIESAQYDLAKIKRSKERLQQLDYFSEVNLDTAAVPDAVDQVDLNVRVAEKKTGNFNIGAGYGQDEGFIIMASLSQANFLGSGKKVTIEANTSQTNQVYSFNVNNPYFTPDGVSFGWGVFSKKSDPSANDLEQGDYQTNSLGGGLSFGFPVSDYNNLQFRLDYEDLTLITNSKTPKYIQDFVGRWGEDSQEYTASLTFASDTRDSATYATKGNLFKASLMAAIPGSEIEYYKASLQNRFFASPVDDLTFMWNFEIGYGDGYGNGELPFYKNFFAGGVSSVRGYKSGSLGPRDENNDSMGGNRRFVNNFEILTPVPGIKDDKSMRLSAFIDAGAIYGAGEKLDTEAIRYSAGVGFTWMSPIGPIKLIYAQPLNDKENDKVENFQFQLGQVF</sequence>
<dbReference type="InterPro" id="IPR034746">
    <property type="entry name" value="POTRA"/>
</dbReference>
<proteinExistence type="inferred from homology"/>
<keyword evidence="7 8" id="KW-0998">Cell outer membrane</keyword>
<comment type="subcellular location">
    <subcellularLocation>
        <location evidence="8">Cell outer membrane</location>
    </subcellularLocation>
    <subcellularLocation>
        <location evidence="1">Membrane</location>
    </subcellularLocation>
</comment>
<dbReference type="FunFam" id="3.10.20.310:FF:000002">
    <property type="entry name" value="Outer membrane protein assembly factor BamA"/>
    <property type="match status" value="1"/>
</dbReference>
<evidence type="ECO:0000256" key="4">
    <source>
        <dbReference type="ARBA" id="ARBA00022729"/>
    </source>
</evidence>
<evidence type="ECO:0000256" key="6">
    <source>
        <dbReference type="ARBA" id="ARBA00023136"/>
    </source>
</evidence>
<dbReference type="InterPro" id="IPR023707">
    <property type="entry name" value="OM_assembly_BamA"/>
</dbReference>
<comment type="similarity">
    <text evidence="8">Belongs to the BamA family.</text>
</comment>
<keyword evidence="12" id="KW-1185">Reference proteome</keyword>
<dbReference type="HAMAP" id="MF_01430">
    <property type="entry name" value="OM_assembly_BamA"/>
    <property type="match status" value="1"/>
</dbReference>
<dbReference type="Proteomes" id="UP000604481">
    <property type="component" value="Unassembled WGS sequence"/>
</dbReference>
<dbReference type="InterPro" id="IPR010827">
    <property type="entry name" value="BamA/TamA_POTRA"/>
</dbReference>
<dbReference type="InterPro" id="IPR000184">
    <property type="entry name" value="Bac_surfAg_D15"/>
</dbReference>
<evidence type="ECO:0000256" key="8">
    <source>
        <dbReference type="HAMAP-Rule" id="MF_01430"/>
    </source>
</evidence>
<feature type="signal peptide" evidence="8">
    <location>
        <begin position="1"/>
        <end position="21"/>
    </location>
</feature>
<evidence type="ECO:0000313" key="11">
    <source>
        <dbReference type="EMBL" id="MBE9609397.1"/>
    </source>
</evidence>
<evidence type="ECO:0000256" key="1">
    <source>
        <dbReference type="ARBA" id="ARBA00004370"/>
    </source>
</evidence>
<dbReference type="GO" id="GO:0043165">
    <property type="term" value="P:Gram-negative-bacterium-type cell outer membrane assembly"/>
    <property type="evidence" value="ECO:0007669"/>
    <property type="project" value="UniProtKB-UniRule"/>
</dbReference>
<dbReference type="InterPro" id="IPR039910">
    <property type="entry name" value="D15-like"/>
</dbReference>
<dbReference type="PIRSF" id="PIRSF006076">
    <property type="entry name" value="OM_assembly_OMP85"/>
    <property type="match status" value="1"/>
</dbReference>
<dbReference type="PANTHER" id="PTHR12815">
    <property type="entry name" value="SORTING AND ASSEMBLY MACHINERY SAMM50 PROTEIN FAMILY MEMBER"/>
    <property type="match status" value="1"/>
</dbReference>
<feature type="domain" description="POTRA" evidence="10">
    <location>
        <begin position="93"/>
        <end position="173"/>
    </location>
</feature>
<keyword evidence="5 8" id="KW-0677">Repeat</keyword>
<reference evidence="11 12" key="1">
    <citation type="submission" date="2020-10" db="EMBL/GenBank/DDBJ databases">
        <title>The genome sequence of Chitinilyticum litopenaei 4Y14.</title>
        <authorList>
            <person name="Liu Y."/>
        </authorList>
    </citation>
    <scope>NUCLEOTIDE SEQUENCE [LARGE SCALE GENOMIC DNA]</scope>
    <source>
        <strain evidence="11 12">4Y14</strain>
    </source>
</reference>
<dbReference type="PANTHER" id="PTHR12815:SF23">
    <property type="entry name" value="OUTER MEMBRANE PROTEIN ASSEMBLY FACTOR BAMA"/>
    <property type="match status" value="1"/>
</dbReference>
<evidence type="ECO:0000313" key="12">
    <source>
        <dbReference type="Proteomes" id="UP000604481"/>
    </source>
</evidence>
<dbReference type="RefSeq" id="WP_194115926.1">
    <property type="nucleotide sequence ID" value="NZ_JADFUA010000004.1"/>
</dbReference>
<dbReference type="GO" id="GO:0009279">
    <property type="term" value="C:cell outer membrane"/>
    <property type="evidence" value="ECO:0007669"/>
    <property type="project" value="UniProtKB-SubCell"/>
</dbReference>
<feature type="domain" description="POTRA" evidence="10">
    <location>
        <begin position="348"/>
        <end position="422"/>
    </location>
</feature>
<evidence type="ECO:0000259" key="10">
    <source>
        <dbReference type="PROSITE" id="PS51779"/>
    </source>
</evidence>
<feature type="chain" id="PRO_5035347924" description="Outer membrane protein assembly factor BamA" evidence="8">
    <location>
        <begin position="22"/>
        <end position="761"/>
    </location>
</feature>
<name>A0A8J7K213_9NEIS</name>
<dbReference type="Pfam" id="PF07244">
    <property type="entry name" value="POTRA"/>
    <property type="match status" value="5"/>
</dbReference>
<keyword evidence="3 8" id="KW-0812">Transmembrane</keyword>
<comment type="caution">
    <text evidence="11">The sequence shown here is derived from an EMBL/GenBank/DDBJ whole genome shotgun (WGS) entry which is preliminary data.</text>
</comment>
<keyword evidence="2 8" id="KW-1134">Transmembrane beta strand</keyword>
<dbReference type="PROSITE" id="PS51779">
    <property type="entry name" value="POTRA"/>
    <property type="match status" value="4"/>
</dbReference>
<protein>
    <recommendedName>
        <fullName evidence="8 9">Outer membrane protein assembly factor BamA</fullName>
    </recommendedName>
</protein>
<evidence type="ECO:0000256" key="9">
    <source>
        <dbReference type="NCBIfam" id="TIGR03303"/>
    </source>
</evidence>
<keyword evidence="6 8" id="KW-0472">Membrane</keyword>
<keyword evidence="4 8" id="KW-0732">Signal</keyword>
<dbReference type="Gene3D" id="3.10.20.310">
    <property type="entry name" value="membrane protein fhac"/>
    <property type="match status" value="5"/>
</dbReference>
<dbReference type="NCBIfam" id="TIGR03303">
    <property type="entry name" value="OM_YaeT"/>
    <property type="match status" value="1"/>
</dbReference>
<dbReference type="Gene3D" id="2.40.160.50">
    <property type="entry name" value="membrane protein fhac: a member of the omp85/tpsb transporter family"/>
    <property type="match status" value="1"/>
</dbReference>
<organism evidence="11 12">
    <name type="scientific">Chitinilyticum piscinae</name>
    <dbReference type="NCBI Taxonomy" id="2866724"/>
    <lineage>
        <taxon>Bacteria</taxon>
        <taxon>Pseudomonadati</taxon>
        <taxon>Pseudomonadota</taxon>
        <taxon>Betaproteobacteria</taxon>
        <taxon>Neisseriales</taxon>
        <taxon>Chitinibacteraceae</taxon>
        <taxon>Chitinilyticum</taxon>
    </lineage>
</organism>